<dbReference type="Proteomes" id="UP000199420">
    <property type="component" value="Unassembled WGS sequence"/>
</dbReference>
<reference evidence="1 2" key="1">
    <citation type="submission" date="2016-10" db="EMBL/GenBank/DDBJ databases">
        <authorList>
            <person name="de Groot N.N."/>
        </authorList>
    </citation>
    <scope>NUCLEOTIDE SEQUENCE [LARGE SCALE GENOMIC DNA]</scope>
    <source>
        <strain evidence="1 2">DSM 26515</strain>
    </source>
</reference>
<keyword evidence="2" id="KW-1185">Reference proteome</keyword>
<gene>
    <name evidence="1" type="ORF">SAMN04487997_2214</name>
</gene>
<proteinExistence type="predicted"/>
<dbReference type="EMBL" id="FNYC01000004">
    <property type="protein sequence ID" value="SEJ01796.1"/>
    <property type="molecule type" value="Genomic_DNA"/>
</dbReference>
<accession>A0A1H6VD98</accession>
<dbReference type="RefSeq" id="WP_091338756.1">
    <property type="nucleotide sequence ID" value="NZ_FNYC01000004.1"/>
</dbReference>
<evidence type="ECO:0000313" key="2">
    <source>
        <dbReference type="Proteomes" id="UP000199420"/>
    </source>
</evidence>
<protein>
    <submittedName>
        <fullName evidence="1">Uncharacterized protein</fullName>
    </submittedName>
</protein>
<name>A0A1H6VD98_9GAMM</name>
<evidence type="ECO:0000313" key="1">
    <source>
        <dbReference type="EMBL" id="SEJ01796.1"/>
    </source>
</evidence>
<sequence>MDADHVIQANAKTERLRYDGFRAFLVGRDPTRRLADAFARQIVARGEQARYGYVQGAGEKVIAQDFYYWVCDA</sequence>
<organism evidence="1 2">
    <name type="scientific">Frateuria terrea</name>
    <dbReference type="NCBI Taxonomy" id="529704"/>
    <lineage>
        <taxon>Bacteria</taxon>
        <taxon>Pseudomonadati</taxon>
        <taxon>Pseudomonadota</taxon>
        <taxon>Gammaproteobacteria</taxon>
        <taxon>Lysobacterales</taxon>
        <taxon>Rhodanobacteraceae</taxon>
        <taxon>Frateuria</taxon>
    </lineage>
</organism>
<dbReference type="AlphaFoldDB" id="A0A1H6VD98"/>